<dbReference type="OMA" id="APVYIVC"/>
<dbReference type="PANTHER" id="PTHR33919:SF9">
    <property type="entry name" value="RIBOSOME BIOGENESIS NEP1-LIKE PROTEIN"/>
    <property type="match status" value="1"/>
</dbReference>
<evidence type="ECO:0000313" key="3">
    <source>
        <dbReference type="Proteomes" id="UP000029981"/>
    </source>
</evidence>
<feature type="region of interest" description="Disordered" evidence="1">
    <location>
        <begin position="136"/>
        <end position="168"/>
    </location>
</feature>
<keyword evidence="3" id="KW-1185">Reference proteome</keyword>
<feature type="compositionally biased region" description="Basic and acidic residues" evidence="1">
    <location>
        <begin position="144"/>
        <end position="156"/>
    </location>
</feature>
<reference evidence="2 3" key="1">
    <citation type="journal article" date="2009" name="Nat. Genet.">
        <title>The genome of the cucumber, Cucumis sativus L.</title>
        <authorList>
            <person name="Huang S."/>
            <person name="Li R."/>
            <person name="Zhang Z."/>
            <person name="Li L."/>
            <person name="Gu X."/>
            <person name="Fan W."/>
            <person name="Lucas W.J."/>
            <person name="Wang X."/>
            <person name="Xie B."/>
            <person name="Ni P."/>
            <person name="Ren Y."/>
            <person name="Zhu H."/>
            <person name="Li J."/>
            <person name="Lin K."/>
            <person name="Jin W."/>
            <person name="Fei Z."/>
            <person name="Li G."/>
            <person name="Staub J."/>
            <person name="Kilian A."/>
            <person name="van der Vossen E.A."/>
            <person name="Wu Y."/>
            <person name="Guo J."/>
            <person name="He J."/>
            <person name="Jia Z."/>
            <person name="Ren Y."/>
            <person name="Tian G."/>
            <person name="Lu Y."/>
            <person name="Ruan J."/>
            <person name="Qian W."/>
            <person name="Wang M."/>
            <person name="Huang Q."/>
            <person name="Li B."/>
            <person name="Xuan Z."/>
            <person name="Cao J."/>
            <person name="Asan"/>
            <person name="Wu Z."/>
            <person name="Zhang J."/>
            <person name="Cai Q."/>
            <person name="Bai Y."/>
            <person name="Zhao B."/>
            <person name="Han Y."/>
            <person name="Li Y."/>
            <person name="Li X."/>
            <person name="Wang S."/>
            <person name="Shi Q."/>
            <person name="Liu S."/>
            <person name="Cho W.K."/>
            <person name="Kim J.Y."/>
            <person name="Xu Y."/>
            <person name="Heller-Uszynska K."/>
            <person name="Miao H."/>
            <person name="Cheng Z."/>
            <person name="Zhang S."/>
            <person name="Wu J."/>
            <person name="Yang Y."/>
            <person name="Kang H."/>
            <person name="Li M."/>
            <person name="Liang H."/>
            <person name="Ren X."/>
            <person name="Shi Z."/>
            <person name="Wen M."/>
            <person name="Jian M."/>
            <person name="Yang H."/>
            <person name="Zhang G."/>
            <person name="Yang Z."/>
            <person name="Chen R."/>
            <person name="Liu S."/>
            <person name="Li J."/>
            <person name="Ma L."/>
            <person name="Liu H."/>
            <person name="Zhou Y."/>
            <person name="Zhao J."/>
            <person name="Fang X."/>
            <person name="Li G."/>
            <person name="Fang L."/>
            <person name="Li Y."/>
            <person name="Liu D."/>
            <person name="Zheng H."/>
            <person name="Zhang Y."/>
            <person name="Qin N."/>
            <person name="Li Z."/>
            <person name="Yang G."/>
            <person name="Yang S."/>
            <person name="Bolund L."/>
            <person name="Kristiansen K."/>
            <person name="Zheng H."/>
            <person name="Li S."/>
            <person name="Zhang X."/>
            <person name="Yang H."/>
            <person name="Wang J."/>
            <person name="Sun R."/>
            <person name="Zhang B."/>
            <person name="Jiang S."/>
            <person name="Wang J."/>
            <person name="Du Y."/>
            <person name="Li S."/>
        </authorList>
    </citation>
    <scope>NUCLEOTIDE SEQUENCE [LARGE SCALE GENOMIC DNA]</scope>
    <source>
        <strain evidence="3">cv. 9930</strain>
    </source>
</reference>
<reference evidence="2 3" key="2">
    <citation type="journal article" date="2009" name="PLoS ONE">
        <title>An integrated genetic and cytogenetic map of the cucumber genome.</title>
        <authorList>
            <person name="Ren Y."/>
            <person name="Zhang Z."/>
            <person name="Liu J."/>
            <person name="Staub J.E."/>
            <person name="Han Y."/>
            <person name="Cheng Z."/>
            <person name="Li X."/>
            <person name="Lu J."/>
            <person name="Miao H."/>
            <person name="Kang H."/>
            <person name="Xie B."/>
            <person name="Gu X."/>
            <person name="Wang X."/>
            <person name="Du Y."/>
            <person name="Jin W."/>
            <person name="Huang S."/>
        </authorList>
    </citation>
    <scope>NUCLEOTIDE SEQUENCE [LARGE SCALE GENOMIC DNA]</scope>
    <source>
        <strain evidence="3">cv. 9930</strain>
    </source>
</reference>
<evidence type="ECO:0000256" key="1">
    <source>
        <dbReference type="SAM" id="MobiDB-lite"/>
    </source>
</evidence>
<feature type="compositionally biased region" description="Polar residues" evidence="1">
    <location>
        <begin position="24"/>
        <end position="34"/>
    </location>
</feature>
<dbReference type="KEGG" id="csv:101206372"/>
<name>A0A0A0KC39_CUCSA</name>
<dbReference type="OrthoDB" id="2013913at2759"/>
<dbReference type="Proteomes" id="UP000029981">
    <property type="component" value="Chromosome 6"/>
</dbReference>
<dbReference type="STRING" id="3659.A0A0A0KC39"/>
<protein>
    <submittedName>
        <fullName evidence="2">Uncharacterized protein</fullName>
    </submittedName>
</protein>
<feature type="compositionally biased region" description="Low complexity" evidence="1">
    <location>
        <begin position="35"/>
        <end position="51"/>
    </location>
</feature>
<feature type="region of interest" description="Disordered" evidence="1">
    <location>
        <begin position="24"/>
        <end position="56"/>
    </location>
</feature>
<reference evidence="2 3" key="3">
    <citation type="journal article" date="2010" name="BMC Genomics">
        <title>Transcriptome sequencing and comparative analysis of cucumber flowers with different sex types.</title>
        <authorList>
            <person name="Guo S."/>
            <person name="Zheng Y."/>
            <person name="Joung J.G."/>
            <person name="Liu S."/>
            <person name="Zhang Z."/>
            <person name="Crasta O.R."/>
            <person name="Sobral B.W."/>
            <person name="Xu Y."/>
            <person name="Huang S."/>
            <person name="Fei Z."/>
        </authorList>
    </citation>
    <scope>NUCLEOTIDE SEQUENCE [LARGE SCALE GENOMIC DNA]</scope>
    <source>
        <strain evidence="3">cv. 9930</strain>
    </source>
</reference>
<evidence type="ECO:0000313" key="2">
    <source>
        <dbReference type="EMBL" id="KGN46404.1"/>
    </source>
</evidence>
<accession>A0A0A0KC39</accession>
<proteinExistence type="predicted"/>
<dbReference type="Gramene" id="KGN46404">
    <property type="protein sequence ID" value="KGN46404"/>
    <property type="gene ID" value="Csa_6G091280"/>
</dbReference>
<dbReference type="AlphaFoldDB" id="A0A0A0KC39"/>
<dbReference type="PANTHER" id="PTHR33919">
    <property type="entry name" value="OS09G0127700 PROTEIN"/>
    <property type="match status" value="1"/>
</dbReference>
<organism evidence="2 3">
    <name type="scientific">Cucumis sativus</name>
    <name type="common">Cucumber</name>
    <dbReference type="NCBI Taxonomy" id="3659"/>
    <lineage>
        <taxon>Eukaryota</taxon>
        <taxon>Viridiplantae</taxon>
        <taxon>Streptophyta</taxon>
        <taxon>Embryophyta</taxon>
        <taxon>Tracheophyta</taxon>
        <taxon>Spermatophyta</taxon>
        <taxon>Magnoliopsida</taxon>
        <taxon>eudicotyledons</taxon>
        <taxon>Gunneridae</taxon>
        <taxon>Pentapetalae</taxon>
        <taxon>rosids</taxon>
        <taxon>fabids</taxon>
        <taxon>Cucurbitales</taxon>
        <taxon>Cucurbitaceae</taxon>
        <taxon>Benincaseae</taxon>
        <taxon>Cucumis</taxon>
    </lineage>
</organism>
<gene>
    <name evidence="2" type="ORF">Csa_6G091280</name>
</gene>
<sequence length="168" mass="18400">MGLFRTSLANKMWKSMLVETRIQGNRRFSSSTTTPSANNIQNASSPSSSSNGGSGGSEYMKGEYAPIYIVMGMVAVVVSIATHTAKQQLLHSPMVNCSKKKRESIPEVEDPDTVITSADKFINKSFLRKVAHIQSDTKTLSDPVHPDPFTRPRNAETLKTAGIDPTRR</sequence>
<dbReference type="EMBL" id="CM002927">
    <property type="protein sequence ID" value="KGN46404.1"/>
    <property type="molecule type" value="Genomic_DNA"/>
</dbReference>
<dbReference type="eggNOG" id="ENOG502S3DK">
    <property type="taxonomic scope" value="Eukaryota"/>
</dbReference>
<reference evidence="2 3" key="4">
    <citation type="journal article" date="2011" name="BMC Genomics">
        <title>RNA-Seq improves annotation of protein-coding genes in the cucumber genome.</title>
        <authorList>
            <person name="Li Z."/>
            <person name="Zhang Z."/>
            <person name="Yan P."/>
            <person name="Huang S."/>
            <person name="Fei Z."/>
            <person name="Lin K."/>
        </authorList>
    </citation>
    <scope>NUCLEOTIDE SEQUENCE [LARGE SCALE GENOMIC DNA]</scope>
    <source>
        <strain evidence="3">cv. 9930</strain>
    </source>
</reference>